<dbReference type="SUPFAM" id="SSF48452">
    <property type="entry name" value="TPR-like"/>
    <property type="match status" value="1"/>
</dbReference>
<dbReference type="InterPro" id="IPR011990">
    <property type="entry name" value="TPR-like_helical_dom_sf"/>
</dbReference>
<keyword evidence="1" id="KW-0732">Signal</keyword>
<dbReference type="AlphaFoldDB" id="A0A2Z5G5B6"/>
<reference evidence="2 3" key="1">
    <citation type="journal article" date="2018" name="Front. Microbiol.">
        <title>Hydrolytic Capabilities as a Key to Environmental Success: Chitinolytic and Cellulolytic Acidobacteria From Acidic Sub-arctic Soils and Boreal Peatlands.</title>
        <authorList>
            <person name="Belova S.E."/>
            <person name="Ravin N.V."/>
            <person name="Pankratov T.A."/>
            <person name="Rakitin A.L."/>
            <person name="Ivanova A.A."/>
            <person name="Beletsky A.V."/>
            <person name="Mardanov A.V."/>
            <person name="Sinninghe Damste J.S."/>
            <person name="Dedysh S.N."/>
        </authorList>
    </citation>
    <scope>NUCLEOTIDE SEQUENCE [LARGE SCALE GENOMIC DNA]</scope>
    <source>
        <strain evidence="2 3">SBC82</strain>
    </source>
</reference>
<evidence type="ECO:0008006" key="4">
    <source>
        <dbReference type="Google" id="ProtNLM"/>
    </source>
</evidence>
<sequence>MALPVALLLALATSSSAYTVDLAVHTDPLNYDREVREAYQHFYNLDYDGALTRFEQVRAAHPADPIAAAYVLNCVLFRELYRLDLLDTTFYANDGFLTGKHTVAEDPAVRDQINGLADQAIQLADDELKAHPDDSDALFARGWARSLKATYLAMVERGFGAGLHLALQARSDHEHLLQKDPQYVDAKMVVGVYQYVVGSLPFAFKMLIGFARMGGSKAKGMELLHDSAAHGVITSVESRTCIALFLRREGQYKEAVAIVQSQAKEYPRDFLFALEEANLLKDDGQGRAAIDAYRKLLNEAKTPGHYPNPHLELAYFGLGDTLRGQKMYPEAVRAYQFATQQPTVSPELKRRCLLAAGQVYDLMNLHDKARGEYLAVVAAGPDTSQAEQARKYMRTAFAQ</sequence>
<name>A0A2Z5G5B6_9BACT</name>
<evidence type="ECO:0000313" key="2">
    <source>
        <dbReference type="EMBL" id="AXC14423.1"/>
    </source>
</evidence>
<evidence type="ECO:0000256" key="1">
    <source>
        <dbReference type="SAM" id="SignalP"/>
    </source>
</evidence>
<evidence type="ECO:0000313" key="3">
    <source>
        <dbReference type="Proteomes" id="UP000253606"/>
    </source>
</evidence>
<dbReference type="Gene3D" id="1.25.40.10">
    <property type="entry name" value="Tetratricopeptide repeat domain"/>
    <property type="match status" value="2"/>
</dbReference>
<feature type="chain" id="PRO_5016465776" description="Tetratricopeptide repeat protein" evidence="1">
    <location>
        <begin position="18"/>
        <end position="399"/>
    </location>
</feature>
<dbReference type="KEGG" id="abas:ACPOL_5169"/>
<gene>
    <name evidence="2" type="ORF">ACPOL_5169</name>
</gene>
<keyword evidence="3" id="KW-1185">Reference proteome</keyword>
<dbReference type="EMBL" id="CP030840">
    <property type="protein sequence ID" value="AXC14423.1"/>
    <property type="molecule type" value="Genomic_DNA"/>
</dbReference>
<dbReference type="Proteomes" id="UP000253606">
    <property type="component" value="Chromosome"/>
</dbReference>
<accession>A0A2Z5G5B6</accession>
<proteinExistence type="predicted"/>
<organism evidence="2 3">
    <name type="scientific">Acidisarcina polymorpha</name>
    <dbReference type="NCBI Taxonomy" id="2211140"/>
    <lineage>
        <taxon>Bacteria</taxon>
        <taxon>Pseudomonadati</taxon>
        <taxon>Acidobacteriota</taxon>
        <taxon>Terriglobia</taxon>
        <taxon>Terriglobales</taxon>
        <taxon>Acidobacteriaceae</taxon>
        <taxon>Acidisarcina</taxon>
    </lineage>
</organism>
<protein>
    <recommendedName>
        <fullName evidence="4">Tetratricopeptide repeat protein</fullName>
    </recommendedName>
</protein>
<feature type="signal peptide" evidence="1">
    <location>
        <begin position="1"/>
        <end position="17"/>
    </location>
</feature>